<dbReference type="EMBL" id="DQSV01000071">
    <property type="protein sequence ID" value="HIP17362.1"/>
    <property type="molecule type" value="Genomic_DNA"/>
</dbReference>
<dbReference type="SUPFAM" id="SSF53901">
    <property type="entry name" value="Thiolase-like"/>
    <property type="match status" value="2"/>
</dbReference>
<dbReference type="InterPro" id="IPR002155">
    <property type="entry name" value="Thiolase"/>
</dbReference>
<protein>
    <submittedName>
        <fullName evidence="4">Thiolase domain-containing protein</fullName>
    </submittedName>
</protein>
<name>A0A833DR11_9EURY</name>
<evidence type="ECO:0000259" key="2">
    <source>
        <dbReference type="Pfam" id="PF00108"/>
    </source>
</evidence>
<dbReference type="InterPro" id="IPR020616">
    <property type="entry name" value="Thiolase_N"/>
</dbReference>
<accession>A0A833DR11</accession>
<proteinExistence type="predicted"/>
<keyword evidence="1" id="KW-0414">Isoprene biosynthesis</keyword>
<feature type="domain" description="Thiolase N-terminal" evidence="2">
    <location>
        <begin position="4"/>
        <end position="221"/>
    </location>
</feature>
<evidence type="ECO:0000259" key="3">
    <source>
        <dbReference type="Pfam" id="PF22691"/>
    </source>
</evidence>
<gene>
    <name evidence="4" type="ORF">EYG76_03550</name>
</gene>
<dbReference type="Proteomes" id="UP000605144">
    <property type="component" value="Unassembled WGS sequence"/>
</dbReference>
<reference evidence="4" key="1">
    <citation type="journal article" date="2020" name="ISME J.">
        <title>Gammaproteobacteria mediating utilization of methyl-, sulfur- and petroleum organic compounds in deep ocean hydrothermal plumes.</title>
        <authorList>
            <person name="Zhou Z."/>
            <person name="Liu Y."/>
            <person name="Pan J."/>
            <person name="Cron B.R."/>
            <person name="Toner B.M."/>
            <person name="Anantharaman K."/>
            <person name="Breier J.A."/>
            <person name="Dick G.J."/>
            <person name="Li M."/>
        </authorList>
    </citation>
    <scope>NUCLEOTIDE SEQUENCE</scope>
    <source>
        <strain evidence="4">SZUA-1385</strain>
    </source>
</reference>
<dbReference type="PANTHER" id="PTHR42870:SF6">
    <property type="entry name" value="ACETYL-COA C-ACYLTRANSFERASE"/>
    <property type="match status" value="1"/>
</dbReference>
<comment type="caution">
    <text evidence="4">The sequence shown here is derived from an EMBL/GenBank/DDBJ whole genome shotgun (WGS) entry which is preliminary data.</text>
</comment>
<evidence type="ECO:0000313" key="4">
    <source>
        <dbReference type="EMBL" id="HIP17362.1"/>
    </source>
</evidence>
<organism evidence="4 5">
    <name type="scientific">Methanothermococcus okinawensis</name>
    <dbReference type="NCBI Taxonomy" id="155863"/>
    <lineage>
        <taxon>Archaea</taxon>
        <taxon>Methanobacteriati</taxon>
        <taxon>Methanobacteriota</taxon>
        <taxon>Methanomada group</taxon>
        <taxon>Methanococci</taxon>
        <taxon>Methanococcales</taxon>
        <taxon>Methanococcaceae</taxon>
        <taxon>Methanothermococcus</taxon>
    </lineage>
</organism>
<dbReference type="InterPro" id="IPR016039">
    <property type="entry name" value="Thiolase-like"/>
</dbReference>
<evidence type="ECO:0000256" key="1">
    <source>
        <dbReference type="ARBA" id="ARBA00023229"/>
    </source>
</evidence>
<dbReference type="PIRSF" id="PIRSF000429">
    <property type="entry name" value="Ac-CoA_Ac_transf"/>
    <property type="match status" value="1"/>
</dbReference>
<dbReference type="AlphaFoldDB" id="A0A833DR11"/>
<dbReference type="NCBIfam" id="NF004720">
    <property type="entry name" value="PRK06064.1"/>
    <property type="match status" value="1"/>
</dbReference>
<feature type="domain" description="Thiolase C-terminal" evidence="3">
    <location>
        <begin position="241"/>
        <end position="391"/>
    </location>
</feature>
<dbReference type="GO" id="GO:0016747">
    <property type="term" value="F:acyltransferase activity, transferring groups other than amino-acyl groups"/>
    <property type="evidence" value="ECO:0007669"/>
    <property type="project" value="InterPro"/>
</dbReference>
<dbReference type="Pfam" id="PF00108">
    <property type="entry name" value="Thiolase_N"/>
    <property type="match status" value="1"/>
</dbReference>
<dbReference type="Pfam" id="PF22691">
    <property type="entry name" value="Thiolase_C_1"/>
    <property type="match status" value="1"/>
</dbReference>
<dbReference type="CDD" id="cd00829">
    <property type="entry name" value="SCP-x_thiolase"/>
    <property type="match status" value="1"/>
</dbReference>
<dbReference type="InterPro" id="IPR055140">
    <property type="entry name" value="Thiolase_C_2"/>
</dbReference>
<dbReference type="PANTHER" id="PTHR42870">
    <property type="entry name" value="ACETYL-COA C-ACETYLTRANSFERASE"/>
    <property type="match status" value="1"/>
</dbReference>
<evidence type="ECO:0000313" key="5">
    <source>
        <dbReference type="Proteomes" id="UP000605144"/>
    </source>
</evidence>
<sequence length="394" mass="42018">MRDVAIIGYGQTKFGELWESSFRDIIVEAGVKAIVDANIDGEDLDAMYVGNMSGGLFVGQEHISSLIADYAGLNPIPCTRVEAACASGSLALRSAYLSVASGHHDVVLAGGVEKMTDVADATAAIATAADQEWESFFGATFPSLYAMMARRYMHEYGLTIEQLSTWSVIAHDNGSKNPYAQFRFKTTLEQVMNASPVAEPLTLMHCSPVSDGAAALIVCDADKAQEFAPKDDIIYIRASTQASDTISLHSRESMTTLNAARGASKKAYKLAGISPDSVDVAEVHDCFAINGLILLEDLGFCKKGEAGKVVGDEEKIRIDYDEFVTVNPSGGLKAAGHALGATGIRQVGELYWQLKGDKNCKDRQANIKNGYGISANVGGTGGTVCVHILSNERK</sequence>
<dbReference type="Gene3D" id="3.40.47.10">
    <property type="match status" value="1"/>
</dbReference>
<dbReference type="GO" id="GO:0008299">
    <property type="term" value="P:isoprenoid biosynthetic process"/>
    <property type="evidence" value="ECO:0007669"/>
    <property type="project" value="UniProtKB-KW"/>
</dbReference>